<sequence>MHANLSTTTPGMQFKCTWWFGFGYREGVPLSDSKNAVVQSSHSQKRSWQRRTPSFYVSGFYSVIQYALFTMIPILIHESIGEHQCSTSTVHLKWTSLSS</sequence>
<feature type="transmembrane region" description="Helical" evidence="1">
    <location>
        <begin position="55"/>
        <end position="76"/>
    </location>
</feature>
<organism evidence="2 3">
    <name type="scientific">Rickenella mellea</name>
    <dbReference type="NCBI Taxonomy" id="50990"/>
    <lineage>
        <taxon>Eukaryota</taxon>
        <taxon>Fungi</taxon>
        <taxon>Dikarya</taxon>
        <taxon>Basidiomycota</taxon>
        <taxon>Agaricomycotina</taxon>
        <taxon>Agaricomycetes</taxon>
        <taxon>Hymenochaetales</taxon>
        <taxon>Rickenellaceae</taxon>
        <taxon>Rickenella</taxon>
    </lineage>
</organism>
<dbReference type="Proteomes" id="UP000294933">
    <property type="component" value="Unassembled WGS sequence"/>
</dbReference>
<evidence type="ECO:0000256" key="1">
    <source>
        <dbReference type="SAM" id="Phobius"/>
    </source>
</evidence>
<reference evidence="2 3" key="1">
    <citation type="submission" date="2018-06" db="EMBL/GenBank/DDBJ databases">
        <title>A transcriptomic atlas of mushroom development highlights an independent origin of complex multicellularity.</title>
        <authorList>
            <consortium name="DOE Joint Genome Institute"/>
            <person name="Krizsan K."/>
            <person name="Almasi E."/>
            <person name="Merenyi Z."/>
            <person name="Sahu N."/>
            <person name="Viragh M."/>
            <person name="Koszo T."/>
            <person name="Mondo S."/>
            <person name="Kiss B."/>
            <person name="Balint B."/>
            <person name="Kues U."/>
            <person name="Barry K."/>
            <person name="Hegedus J.C."/>
            <person name="Henrissat B."/>
            <person name="Johnson J."/>
            <person name="Lipzen A."/>
            <person name="Ohm R."/>
            <person name="Nagy I."/>
            <person name="Pangilinan J."/>
            <person name="Yan J."/>
            <person name="Xiong Y."/>
            <person name="Grigoriev I.V."/>
            <person name="Hibbett D.S."/>
            <person name="Nagy L.G."/>
        </authorList>
    </citation>
    <scope>NUCLEOTIDE SEQUENCE [LARGE SCALE GENOMIC DNA]</scope>
    <source>
        <strain evidence="2 3">SZMC22713</strain>
    </source>
</reference>
<proteinExistence type="predicted"/>
<gene>
    <name evidence="2" type="ORF">BD410DRAFT_792012</name>
</gene>
<name>A0A4Y7PX87_9AGAM</name>
<keyword evidence="3" id="KW-1185">Reference proteome</keyword>
<keyword evidence="1" id="KW-0812">Transmembrane</keyword>
<keyword evidence="1" id="KW-1133">Transmembrane helix</keyword>
<evidence type="ECO:0000313" key="2">
    <source>
        <dbReference type="EMBL" id="TDL19628.1"/>
    </source>
</evidence>
<protein>
    <submittedName>
        <fullName evidence="2">Uncharacterized protein</fullName>
    </submittedName>
</protein>
<dbReference type="VEuPathDB" id="FungiDB:BD410DRAFT_792012"/>
<dbReference type="EMBL" id="ML170195">
    <property type="protein sequence ID" value="TDL19628.1"/>
    <property type="molecule type" value="Genomic_DNA"/>
</dbReference>
<dbReference type="AlphaFoldDB" id="A0A4Y7PX87"/>
<evidence type="ECO:0000313" key="3">
    <source>
        <dbReference type="Proteomes" id="UP000294933"/>
    </source>
</evidence>
<accession>A0A4Y7PX87</accession>
<keyword evidence="1" id="KW-0472">Membrane</keyword>